<dbReference type="AlphaFoldDB" id="A0AAX0VLR0"/>
<evidence type="ECO:0000313" key="1">
    <source>
        <dbReference type="EMBL" id="PKZ82578.1"/>
    </source>
</evidence>
<gene>
    <name evidence="1" type="ORF">CYJ95_05145</name>
</gene>
<comment type="caution">
    <text evidence="1">The sequence shown here is derived from an EMBL/GenBank/DDBJ whole genome shotgun (WGS) entry which is preliminary data.</text>
</comment>
<reference evidence="1 2" key="1">
    <citation type="submission" date="2017-12" db="EMBL/GenBank/DDBJ databases">
        <title>Phylogenetic diversity of female urinary microbiome.</title>
        <authorList>
            <person name="Thomas-White K."/>
            <person name="Wolfe A.J."/>
        </authorList>
    </citation>
    <scope>NUCLEOTIDE SEQUENCE [LARGE SCALE GENOMIC DNA]</scope>
    <source>
        <strain evidence="1 2">UMB0038</strain>
    </source>
</reference>
<accession>A0AAX0VLR0</accession>
<name>A0AAX0VLR0_MICLU</name>
<evidence type="ECO:0000313" key="2">
    <source>
        <dbReference type="Proteomes" id="UP000234847"/>
    </source>
</evidence>
<dbReference type="RefSeq" id="WP_036340438.1">
    <property type="nucleotide sequence ID" value="NZ_JAPWBF010000004.1"/>
</dbReference>
<proteinExistence type="predicted"/>
<dbReference type="EMBL" id="PKJT01000003">
    <property type="protein sequence ID" value="PKZ82578.1"/>
    <property type="molecule type" value="Genomic_DNA"/>
</dbReference>
<dbReference type="Pfam" id="PF08843">
    <property type="entry name" value="AbiEii"/>
    <property type="match status" value="1"/>
</dbReference>
<dbReference type="InterPro" id="IPR014942">
    <property type="entry name" value="AbiEii"/>
</dbReference>
<dbReference type="Proteomes" id="UP000234847">
    <property type="component" value="Unassembled WGS sequence"/>
</dbReference>
<protein>
    <recommendedName>
        <fullName evidence="3">Nucleotidyl transferase AbiEii/AbiGii toxin family protein</fullName>
    </recommendedName>
</protein>
<evidence type="ECO:0008006" key="3">
    <source>
        <dbReference type="Google" id="ProtNLM"/>
    </source>
</evidence>
<sequence>MDIVAVDDVVVGLGDLGARGAPRSEGQLNRRLEAIADAMGVPVDRVRRLLGAVIVAQMLPEGVVVKGGNGVRLRHGATGTRATRDLDLLARDPQQALKDLTGFVDRGWGAAPGSKRELKADPAATRVAFFGTVHEDDPAEPLGVPDPYVLSRAKVTLHFLSARTSWVSVPIEIGRDEFEGSTLAQPVEVVAPQVAEAVTALGCGTPRSVAVMAVEQQLAQKIHAVTDPHQTRGHDLVDIQLLWHGAEAEGGVDIPLLADLVSRTFMFRSPGRTAAGHTPHEWPPPVAHVRTLEQGYLDALEETRVGAEGQARLLQPRVSDAADWLESLITRIARAAGAEGSGAQG</sequence>
<organism evidence="1 2">
    <name type="scientific">Micrococcus luteus</name>
    <name type="common">Micrococcus lysodeikticus</name>
    <dbReference type="NCBI Taxonomy" id="1270"/>
    <lineage>
        <taxon>Bacteria</taxon>
        <taxon>Bacillati</taxon>
        <taxon>Actinomycetota</taxon>
        <taxon>Actinomycetes</taxon>
        <taxon>Micrococcales</taxon>
        <taxon>Micrococcaceae</taxon>
        <taxon>Micrococcus</taxon>
    </lineage>
</organism>